<feature type="transmembrane region" description="Helical" evidence="8">
    <location>
        <begin position="355"/>
        <end position="376"/>
    </location>
</feature>
<dbReference type="InterPro" id="IPR052175">
    <property type="entry name" value="ComplexI-like_HydComp"/>
</dbReference>
<evidence type="ECO:0000256" key="4">
    <source>
        <dbReference type="ARBA" id="ARBA00022989"/>
    </source>
</evidence>
<keyword evidence="4 8" id="KW-1133">Transmembrane helix</keyword>
<dbReference type="InterPro" id="IPR001750">
    <property type="entry name" value="ND/Mrp_TM"/>
</dbReference>
<feature type="transmembrane region" description="Helical" evidence="8">
    <location>
        <begin position="226"/>
        <end position="249"/>
    </location>
</feature>
<evidence type="ECO:0000259" key="9">
    <source>
        <dbReference type="Pfam" id="PF00361"/>
    </source>
</evidence>
<evidence type="ECO:0000256" key="1">
    <source>
        <dbReference type="ARBA" id="ARBA00004651"/>
    </source>
</evidence>
<protein>
    <submittedName>
        <fullName evidence="10">Hydrogenase</fullName>
    </submittedName>
</protein>
<feature type="transmembrane region" description="Helical" evidence="8">
    <location>
        <begin position="116"/>
        <end position="133"/>
    </location>
</feature>
<feature type="transmembrane region" description="Helical" evidence="8">
    <location>
        <begin position="261"/>
        <end position="281"/>
    </location>
</feature>
<sequence length="476" mass="48935">MLLLVLVPLALAAVAFALPAGRRRPRVLLAGAIVHAAGVAALWVLRPAPALGGWLAVDAAGLLALTTASAVFLVCAVYVQGYLAAHPERDDRVFVSSLLVLLAAMTAVSLAQHLGLLWVVIEVTTLSTAPLIYFKHDARSLEATWKYLMVCSIGIALALLGTFLLAVASAGPGGPRSLLVADLVAAAPALSRPWVRGAFVFLLAGYGTKMGLAPFHAWKPDAYGEAPGVLGALLSGGVTNLAFLALVRVLTVCHAAGEGAFARGALLGVGLLSMAVAAIFIVGQRDVKRLLAYSSVEHMGILALGVGLGGAASSGAFFHMVNNGLTKGVLFLTAGNIQRAFGSKHVDHLRGAARLLPLSGPLFLAGFLAVTGSPPFSPFFSEFAILSGALQDGRFLVSAAYLLLLAVIFVAMGVTVLRVVQGDPGDVEVRPEFRDAALTAGPPLALMLVVLALGLFVPRGLLALFDAAAAAVGGRS</sequence>
<keyword evidence="5" id="KW-0560">Oxidoreductase</keyword>
<evidence type="ECO:0000256" key="2">
    <source>
        <dbReference type="ARBA" id="ARBA00022475"/>
    </source>
</evidence>
<dbReference type="PANTHER" id="PTHR42682">
    <property type="entry name" value="HYDROGENASE-4 COMPONENT F"/>
    <property type="match status" value="1"/>
</dbReference>
<feature type="transmembrane region" description="Helical" evidence="8">
    <location>
        <begin position="301"/>
        <end position="321"/>
    </location>
</feature>
<organism evidence="10 11">
    <name type="scientific">Anaeromyxobacter oryzae</name>
    <dbReference type="NCBI Taxonomy" id="2918170"/>
    <lineage>
        <taxon>Bacteria</taxon>
        <taxon>Pseudomonadati</taxon>
        <taxon>Myxococcota</taxon>
        <taxon>Myxococcia</taxon>
        <taxon>Myxococcales</taxon>
        <taxon>Cystobacterineae</taxon>
        <taxon>Anaeromyxobacteraceae</taxon>
        <taxon>Anaeromyxobacter</taxon>
    </lineage>
</organism>
<proteinExistence type="predicted"/>
<evidence type="ECO:0000256" key="5">
    <source>
        <dbReference type="ARBA" id="ARBA00023002"/>
    </source>
</evidence>
<feature type="transmembrane region" description="Helical" evidence="8">
    <location>
        <begin position="437"/>
        <end position="457"/>
    </location>
</feature>
<evidence type="ECO:0000256" key="3">
    <source>
        <dbReference type="ARBA" id="ARBA00022692"/>
    </source>
</evidence>
<evidence type="ECO:0000256" key="8">
    <source>
        <dbReference type="SAM" id="Phobius"/>
    </source>
</evidence>
<feature type="transmembrane region" description="Helical" evidence="8">
    <location>
        <begin position="145"/>
        <end position="167"/>
    </location>
</feature>
<feature type="transmembrane region" description="Helical" evidence="8">
    <location>
        <begin position="93"/>
        <end position="111"/>
    </location>
</feature>
<keyword evidence="11" id="KW-1185">Reference proteome</keyword>
<keyword evidence="3 7" id="KW-0812">Transmembrane</keyword>
<dbReference type="Pfam" id="PF00361">
    <property type="entry name" value="Proton_antipo_M"/>
    <property type="match status" value="1"/>
</dbReference>
<gene>
    <name evidence="10" type="primary">ehrD</name>
    <name evidence="10" type="ORF">AMOR_15660</name>
</gene>
<feature type="transmembrane region" description="Helical" evidence="8">
    <location>
        <begin position="27"/>
        <end position="45"/>
    </location>
</feature>
<dbReference type="EMBL" id="AP025591">
    <property type="protein sequence ID" value="BDG02570.1"/>
    <property type="molecule type" value="Genomic_DNA"/>
</dbReference>
<name>A0ABN6MNN5_9BACT</name>
<dbReference type="PANTHER" id="PTHR42682:SF5">
    <property type="entry name" value="HYDROGENASE-4 COMPONENT F"/>
    <property type="match status" value="1"/>
</dbReference>
<feature type="transmembrane region" description="Helical" evidence="8">
    <location>
        <begin position="57"/>
        <end position="81"/>
    </location>
</feature>
<evidence type="ECO:0000256" key="6">
    <source>
        <dbReference type="ARBA" id="ARBA00023136"/>
    </source>
</evidence>
<dbReference type="Proteomes" id="UP001162891">
    <property type="component" value="Chromosome"/>
</dbReference>
<reference evidence="11" key="1">
    <citation type="journal article" date="2022" name="Int. J. Syst. Evol. Microbiol.">
        <title>Anaeromyxobacter oryzae sp. nov., Anaeromyxobacter diazotrophicus sp. nov. and Anaeromyxobacter paludicola sp. nov., isolated from paddy soils.</title>
        <authorList>
            <person name="Itoh H."/>
            <person name="Xu Z."/>
            <person name="Mise K."/>
            <person name="Masuda Y."/>
            <person name="Ushijima N."/>
            <person name="Hayakawa C."/>
            <person name="Shiratori Y."/>
            <person name="Senoo K."/>
        </authorList>
    </citation>
    <scope>NUCLEOTIDE SEQUENCE [LARGE SCALE GENOMIC DNA]</scope>
    <source>
        <strain evidence="11">Red232</strain>
    </source>
</reference>
<feature type="transmembrane region" description="Helical" evidence="8">
    <location>
        <begin position="396"/>
        <end position="417"/>
    </location>
</feature>
<evidence type="ECO:0000313" key="11">
    <source>
        <dbReference type="Proteomes" id="UP001162891"/>
    </source>
</evidence>
<keyword evidence="2" id="KW-1003">Cell membrane</keyword>
<dbReference type="RefSeq" id="WP_248360261.1">
    <property type="nucleotide sequence ID" value="NZ_AP025591.1"/>
</dbReference>
<keyword evidence="6 8" id="KW-0472">Membrane</keyword>
<evidence type="ECO:0000313" key="10">
    <source>
        <dbReference type="EMBL" id="BDG02570.1"/>
    </source>
</evidence>
<feature type="domain" description="NADH:quinone oxidoreductase/Mrp antiporter transmembrane" evidence="9">
    <location>
        <begin position="111"/>
        <end position="400"/>
    </location>
</feature>
<evidence type="ECO:0000256" key="7">
    <source>
        <dbReference type="RuleBase" id="RU000320"/>
    </source>
</evidence>
<feature type="transmembrane region" description="Helical" evidence="8">
    <location>
        <begin position="179"/>
        <end position="206"/>
    </location>
</feature>
<accession>A0ABN6MNN5</accession>
<comment type="subcellular location">
    <subcellularLocation>
        <location evidence="1">Cell membrane</location>
        <topology evidence="1">Multi-pass membrane protein</topology>
    </subcellularLocation>
    <subcellularLocation>
        <location evidence="7">Membrane</location>
        <topology evidence="7">Multi-pass membrane protein</topology>
    </subcellularLocation>
</comment>